<feature type="compositionally biased region" description="Basic and acidic residues" evidence="1">
    <location>
        <begin position="1"/>
        <end position="15"/>
    </location>
</feature>
<keyword evidence="3" id="KW-1185">Reference proteome</keyword>
<evidence type="ECO:0000313" key="2">
    <source>
        <dbReference type="EMBL" id="PRT35324.1"/>
    </source>
</evidence>
<feature type="compositionally biased region" description="Polar residues" evidence="1">
    <location>
        <begin position="231"/>
        <end position="242"/>
    </location>
</feature>
<proteinExistence type="predicted"/>
<feature type="region of interest" description="Disordered" evidence="1">
    <location>
        <begin position="225"/>
        <end position="264"/>
    </location>
</feature>
<dbReference type="GO" id="GO:0003677">
    <property type="term" value="F:DNA binding"/>
    <property type="evidence" value="ECO:0007669"/>
    <property type="project" value="UniProtKB-KW"/>
</dbReference>
<gene>
    <name evidence="2" type="ORF">C6357_29455</name>
</gene>
<evidence type="ECO:0000313" key="3">
    <source>
        <dbReference type="Proteomes" id="UP000239236"/>
    </source>
</evidence>
<evidence type="ECO:0000256" key="1">
    <source>
        <dbReference type="SAM" id="MobiDB-lite"/>
    </source>
</evidence>
<comment type="caution">
    <text evidence="2">The sequence shown here is derived from an EMBL/GenBank/DDBJ whole genome shotgun (WGS) entry which is preliminary data.</text>
</comment>
<dbReference type="Proteomes" id="UP000239236">
    <property type="component" value="Unassembled WGS sequence"/>
</dbReference>
<accession>A0ABX5DKW7</accession>
<sequence>MGIRETLKKREEQREANQNGGNNDFPEGVTRYVRMGKHGEVNADGRTFILLADPDNWYFYFVHEDKTFDGKRTIHRFRKHSCLHSPRETDADITQYFKPGKTECPSCKVGAKRKMYAMIPVYDLAYETYRVIDTAEFHINNIIADYDKAEKMGRKFNPQYSLVGEAVHIKQVDKSYSLESGEATDEQVEKAKTFIGTDFSYEDLANYREESDVITLLQDAEDDAIDKSKLPGTTNSGNSGFTKNDDPFSNVGQPIDISDDDLPF</sequence>
<name>A0ABX5DKW7_9BACI</name>
<reference evidence="2 3" key="1">
    <citation type="submission" date="2018-03" db="EMBL/GenBank/DDBJ databases">
        <title>Genotypic and phenotypic analysis of antagonistic Bacillus spp. isolated from rhizosphere soil of plants in Tibet.</title>
        <authorList>
            <person name="Borriss R."/>
            <person name="Lasch P."/>
            <person name="Wu L."/>
            <person name="Wu H."/>
            <person name="Gao X."/>
        </authorList>
    </citation>
    <scope>NUCLEOTIDE SEQUENCE [LARGE SCALE GENOMIC DNA]</scope>
    <source>
        <strain evidence="2 3">NMSW16</strain>
    </source>
</reference>
<keyword evidence="2" id="KW-0238">DNA-binding</keyword>
<organism evidence="2 3">
    <name type="scientific">Bacillus wiedmannii</name>
    <dbReference type="NCBI Taxonomy" id="1890302"/>
    <lineage>
        <taxon>Bacteria</taxon>
        <taxon>Bacillati</taxon>
        <taxon>Bacillota</taxon>
        <taxon>Bacilli</taxon>
        <taxon>Bacillales</taxon>
        <taxon>Bacillaceae</taxon>
        <taxon>Bacillus</taxon>
        <taxon>Bacillus cereus group</taxon>
    </lineage>
</organism>
<feature type="region of interest" description="Disordered" evidence="1">
    <location>
        <begin position="1"/>
        <end position="28"/>
    </location>
</feature>
<dbReference type="EMBL" id="PVRR01000017">
    <property type="protein sequence ID" value="PRT35324.1"/>
    <property type="molecule type" value="Genomic_DNA"/>
</dbReference>
<protein>
    <submittedName>
        <fullName evidence="2">Single-stranded DNA-binding protein</fullName>
    </submittedName>
</protein>